<dbReference type="EMBL" id="MIJE01000001">
    <property type="protein sequence ID" value="OEF98545.1"/>
    <property type="molecule type" value="Genomic_DNA"/>
</dbReference>
<reference evidence="2 3" key="1">
    <citation type="submission" date="2016-09" db="EMBL/GenBank/DDBJ databases">
        <title>Draft genome sequence for the type strain of Desulfuribacillus alkaliarsenatis AHT28, an obligately anaerobic, sulfidogenic bacterium isolated from Russian soda lake sediments.</title>
        <authorList>
            <person name="Abin C.A."/>
            <person name="Hollibaugh J.T."/>
        </authorList>
    </citation>
    <scope>NUCLEOTIDE SEQUENCE [LARGE SCALE GENOMIC DNA]</scope>
    <source>
        <strain evidence="2 3">AHT28</strain>
    </source>
</reference>
<dbReference type="Gene3D" id="3.40.50.10170">
    <property type="match status" value="1"/>
</dbReference>
<keyword evidence="3" id="KW-1185">Reference proteome</keyword>
<organism evidence="2 3">
    <name type="scientific">Desulfuribacillus alkaliarsenatis</name>
    <dbReference type="NCBI Taxonomy" id="766136"/>
    <lineage>
        <taxon>Bacteria</taxon>
        <taxon>Bacillati</taxon>
        <taxon>Bacillota</taxon>
        <taxon>Desulfuribacillia</taxon>
        <taxon>Desulfuribacillales</taxon>
        <taxon>Desulfuribacillaceae</taxon>
        <taxon>Desulfuribacillus</taxon>
    </lineage>
</organism>
<dbReference type="InterPro" id="IPR003797">
    <property type="entry name" value="DegV"/>
</dbReference>
<dbReference type="PANTHER" id="PTHR33434:SF2">
    <property type="entry name" value="FATTY ACID-BINDING PROTEIN TM_1468"/>
    <property type="match status" value="1"/>
</dbReference>
<dbReference type="Proteomes" id="UP000094296">
    <property type="component" value="Unassembled WGS sequence"/>
</dbReference>
<proteinExistence type="predicted"/>
<accession>A0A1E5G621</accession>
<gene>
    <name evidence="2" type="ORF">BHF68_02455</name>
</gene>
<evidence type="ECO:0000256" key="1">
    <source>
        <dbReference type="ARBA" id="ARBA00023121"/>
    </source>
</evidence>
<protein>
    <submittedName>
        <fullName evidence="2">EDD domain protein</fullName>
    </submittedName>
</protein>
<dbReference type="RefSeq" id="WP_069642037.1">
    <property type="nucleotide sequence ID" value="NZ_MIJE01000001.1"/>
</dbReference>
<dbReference type="Gene3D" id="3.30.1180.10">
    <property type="match status" value="1"/>
</dbReference>
<dbReference type="AlphaFoldDB" id="A0A1E5G621"/>
<dbReference type="InterPro" id="IPR043168">
    <property type="entry name" value="DegV_C"/>
</dbReference>
<keyword evidence="1" id="KW-0446">Lipid-binding</keyword>
<dbReference type="OrthoDB" id="9780660at2"/>
<sequence length="284" mass="30972">MGIKIVVDSTCDLQDDVLQEYGIERVSLKVHFKNETYRDWIDIKPKEFYQKLRNSEVLPTTSQPSPAEFIDLYKSIATEDDSIISIHLGAKLSGTVQSAVLAKSMLENYDITVVDSKQATCGTGFIAIAAAEAAKHGKSKEDILALIEKIIDNQRTLFMVDTLEYLKKGGRIGKASALIGSLLNIKPILSLDIDGGVMSVDKARGKKKAEKAILQILKNTYGDKELSVALCHADSIDTVEEFSSILKEELNIADIMIADIGPVIGTHVGPGAWGVIAHEKNLKS</sequence>
<evidence type="ECO:0000313" key="2">
    <source>
        <dbReference type="EMBL" id="OEF98545.1"/>
    </source>
</evidence>
<dbReference type="InterPro" id="IPR050270">
    <property type="entry name" value="DegV_domain_contain"/>
</dbReference>
<dbReference type="SUPFAM" id="SSF82549">
    <property type="entry name" value="DAK1/DegV-like"/>
    <property type="match status" value="1"/>
</dbReference>
<dbReference type="NCBIfam" id="TIGR00762">
    <property type="entry name" value="DegV"/>
    <property type="match status" value="1"/>
</dbReference>
<dbReference type="GO" id="GO:0008289">
    <property type="term" value="F:lipid binding"/>
    <property type="evidence" value="ECO:0007669"/>
    <property type="project" value="UniProtKB-KW"/>
</dbReference>
<dbReference type="Pfam" id="PF02645">
    <property type="entry name" value="DegV"/>
    <property type="match status" value="1"/>
</dbReference>
<comment type="caution">
    <text evidence="2">The sequence shown here is derived from an EMBL/GenBank/DDBJ whole genome shotgun (WGS) entry which is preliminary data.</text>
</comment>
<evidence type="ECO:0000313" key="3">
    <source>
        <dbReference type="Proteomes" id="UP000094296"/>
    </source>
</evidence>
<dbReference type="STRING" id="766136.BHF68_02455"/>
<dbReference type="PROSITE" id="PS51482">
    <property type="entry name" value="DEGV"/>
    <property type="match status" value="1"/>
</dbReference>
<dbReference type="PANTHER" id="PTHR33434">
    <property type="entry name" value="DEGV DOMAIN-CONTAINING PROTEIN DR_1986-RELATED"/>
    <property type="match status" value="1"/>
</dbReference>
<name>A0A1E5G621_9FIRM</name>